<evidence type="ECO:0000256" key="2">
    <source>
        <dbReference type="ARBA" id="ARBA00022692"/>
    </source>
</evidence>
<dbReference type="PANTHER" id="PTHR22911">
    <property type="entry name" value="ACYL-MALONYL CONDENSING ENZYME-RELATED"/>
    <property type="match status" value="1"/>
</dbReference>
<organism evidence="7 8">
    <name type="scientific">Coemansia spiralis</name>
    <dbReference type="NCBI Taxonomy" id="417178"/>
    <lineage>
        <taxon>Eukaryota</taxon>
        <taxon>Fungi</taxon>
        <taxon>Fungi incertae sedis</taxon>
        <taxon>Zoopagomycota</taxon>
        <taxon>Kickxellomycotina</taxon>
        <taxon>Kickxellomycetes</taxon>
        <taxon>Kickxellales</taxon>
        <taxon>Kickxellaceae</taxon>
        <taxon>Coemansia</taxon>
    </lineage>
</organism>
<feature type="transmembrane region" description="Helical" evidence="5">
    <location>
        <begin position="177"/>
        <end position="195"/>
    </location>
</feature>
<dbReference type="Pfam" id="PF00892">
    <property type="entry name" value="EamA"/>
    <property type="match status" value="2"/>
</dbReference>
<dbReference type="AlphaFoldDB" id="A0A9W8G5D4"/>
<comment type="subcellular location">
    <subcellularLocation>
        <location evidence="1">Membrane</location>
        <topology evidence="1">Multi-pass membrane protein</topology>
    </subcellularLocation>
</comment>
<keyword evidence="3 5" id="KW-1133">Transmembrane helix</keyword>
<dbReference type="GO" id="GO:0016020">
    <property type="term" value="C:membrane"/>
    <property type="evidence" value="ECO:0007669"/>
    <property type="project" value="UniProtKB-SubCell"/>
</dbReference>
<feature type="transmembrane region" description="Helical" evidence="5">
    <location>
        <begin position="63"/>
        <end position="83"/>
    </location>
</feature>
<feature type="transmembrane region" description="Helical" evidence="5">
    <location>
        <begin position="152"/>
        <end position="171"/>
    </location>
</feature>
<sequence>MAPVSSSISQPLLPSTHTVHTLRTQQSNKALVFSALSALAFALMSLLVRLAQQTHKLTALQIMSLRCTVQAILALALCALKGISLRIATHNIKWVMGRAGFGLLGHLLYYMSLGGLSMGIANVLFFTNPLFTALIAHWFLGEQFTKKHGWTAVCCLLGIVMVVMPSVVDVFVSDLGWSLYALLGAMSASLAYVSVRGAGSSVHAMVHVAYFGITGAMGGFALSFISREPWPQLPSQSGIFLCLCLGIGVFAFLAQYLMNRGLQLANAGPVVMMRYIDTVIGFVFDILLFHSPPSLTGITGATIITISLLLLVSQ</sequence>
<dbReference type="Proteomes" id="UP001151518">
    <property type="component" value="Unassembled WGS sequence"/>
</dbReference>
<evidence type="ECO:0000256" key="1">
    <source>
        <dbReference type="ARBA" id="ARBA00004141"/>
    </source>
</evidence>
<evidence type="ECO:0000256" key="4">
    <source>
        <dbReference type="ARBA" id="ARBA00023136"/>
    </source>
</evidence>
<comment type="caution">
    <text evidence="7">The sequence shown here is derived from an EMBL/GenBank/DDBJ whole genome shotgun (WGS) entry which is preliminary data.</text>
</comment>
<evidence type="ECO:0000256" key="5">
    <source>
        <dbReference type="SAM" id="Phobius"/>
    </source>
</evidence>
<dbReference type="InterPro" id="IPR000620">
    <property type="entry name" value="EamA_dom"/>
</dbReference>
<feature type="transmembrane region" description="Helical" evidence="5">
    <location>
        <begin position="295"/>
        <end position="312"/>
    </location>
</feature>
<protein>
    <recommendedName>
        <fullName evidence="6">EamA domain-containing protein</fullName>
    </recommendedName>
</protein>
<proteinExistence type="predicted"/>
<feature type="transmembrane region" description="Helical" evidence="5">
    <location>
        <begin position="270"/>
        <end position="289"/>
    </location>
</feature>
<feature type="transmembrane region" description="Helical" evidence="5">
    <location>
        <begin position="119"/>
        <end position="140"/>
    </location>
</feature>
<evidence type="ECO:0000256" key="3">
    <source>
        <dbReference type="ARBA" id="ARBA00022989"/>
    </source>
</evidence>
<accession>A0A9W8G5D4</accession>
<dbReference type="OrthoDB" id="306876at2759"/>
<dbReference type="SUPFAM" id="SSF103481">
    <property type="entry name" value="Multidrug resistance efflux transporter EmrE"/>
    <property type="match status" value="2"/>
</dbReference>
<keyword evidence="2 5" id="KW-0812">Transmembrane</keyword>
<evidence type="ECO:0000259" key="6">
    <source>
        <dbReference type="Pfam" id="PF00892"/>
    </source>
</evidence>
<feature type="transmembrane region" description="Helical" evidence="5">
    <location>
        <begin position="95"/>
        <end position="113"/>
    </location>
</feature>
<feature type="domain" description="EamA" evidence="6">
    <location>
        <begin position="30"/>
        <end position="163"/>
    </location>
</feature>
<feature type="transmembrane region" description="Helical" evidence="5">
    <location>
        <begin position="207"/>
        <end position="226"/>
    </location>
</feature>
<feature type="domain" description="EamA" evidence="6">
    <location>
        <begin position="177"/>
        <end position="312"/>
    </location>
</feature>
<dbReference type="PANTHER" id="PTHR22911:SF6">
    <property type="entry name" value="SOLUTE CARRIER FAMILY 35 MEMBER G1"/>
    <property type="match status" value="1"/>
</dbReference>
<evidence type="ECO:0000313" key="7">
    <source>
        <dbReference type="EMBL" id="KAJ2675029.1"/>
    </source>
</evidence>
<name>A0A9W8G5D4_9FUNG</name>
<gene>
    <name evidence="7" type="ORF">GGI25_004177</name>
</gene>
<feature type="transmembrane region" description="Helical" evidence="5">
    <location>
        <begin position="238"/>
        <end position="258"/>
    </location>
</feature>
<feature type="transmembrane region" description="Helical" evidence="5">
    <location>
        <begin position="30"/>
        <end position="51"/>
    </location>
</feature>
<reference evidence="7" key="1">
    <citation type="submission" date="2022-07" db="EMBL/GenBank/DDBJ databases">
        <title>Phylogenomic reconstructions and comparative analyses of Kickxellomycotina fungi.</title>
        <authorList>
            <person name="Reynolds N.K."/>
            <person name="Stajich J.E."/>
            <person name="Barry K."/>
            <person name="Grigoriev I.V."/>
            <person name="Crous P."/>
            <person name="Smith M.E."/>
        </authorList>
    </citation>
    <scope>NUCLEOTIDE SEQUENCE</scope>
    <source>
        <strain evidence="7">NRRL 3115</strain>
    </source>
</reference>
<evidence type="ECO:0000313" key="8">
    <source>
        <dbReference type="Proteomes" id="UP001151518"/>
    </source>
</evidence>
<dbReference type="InterPro" id="IPR037185">
    <property type="entry name" value="EmrE-like"/>
</dbReference>
<keyword evidence="4 5" id="KW-0472">Membrane</keyword>
<dbReference type="EMBL" id="JANBTW010000052">
    <property type="protein sequence ID" value="KAJ2675029.1"/>
    <property type="molecule type" value="Genomic_DNA"/>
</dbReference>